<gene>
    <name evidence="1" type="ORF">Ga0058931_1709</name>
    <name evidence="2" type="ORF">HLUCCA05_12950</name>
</gene>
<evidence type="ECO:0000313" key="3">
    <source>
        <dbReference type="Proteomes" id="UP000050413"/>
    </source>
</evidence>
<dbReference type="Proteomes" id="UP000182045">
    <property type="component" value="Unassembled WGS sequence"/>
</dbReference>
<organism evidence="2 3">
    <name type="scientific">Roseibaca calidilacus</name>
    <dbReference type="NCBI Taxonomy" id="1666912"/>
    <lineage>
        <taxon>Bacteria</taxon>
        <taxon>Pseudomonadati</taxon>
        <taxon>Pseudomonadota</taxon>
        <taxon>Alphaproteobacteria</taxon>
        <taxon>Rhodobacterales</taxon>
        <taxon>Paracoccaceae</taxon>
        <taxon>Roseinatronobacter</taxon>
    </lineage>
</organism>
<keyword evidence="4" id="KW-1185">Reference proteome</keyword>
<dbReference type="PANTHER" id="PTHR42110">
    <property type="entry name" value="L-ASPARAGINASE, PUTATIVE (AFU_ORTHOLOGUE AFUA_3G11890)-RELATED"/>
    <property type="match status" value="1"/>
</dbReference>
<dbReference type="PANTHER" id="PTHR42110:SF1">
    <property type="entry name" value="L-ASPARAGINASE, PUTATIVE (AFU_ORTHOLOGUE AFUA_3G11890)-RELATED"/>
    <property type="match status" value="1"/>
</dbReference>
<dbReference type="Pfam" id="PF06089">
    <property type="entry name" value="Asparaginase_II"/>
    <property type="match status" value="1"/>
</dbReference>
<dbReference type="InterPro" id="IPR010349">
    <property type="entry name" value="Asparaginase_II"/>
</dbReference>
<dbReference type="Proteomes" id="UP000050413">
    <property type="component" value="Unassembled WGS sequence"/>
</dbReference>
<evidence type="ECO:0000313" key="4">
    <source>
        <dbReference type="Proteomes" id="UP000182045"/>
    </source>
</evidence>
<reference evidence="2 3" key="1">
    <citation type="submission" date="2015-09" db="EMBL/GenBank/DDBJ databases">
        <title>Identification and resolution of microdiversity through metagenomic sequencing of parallel consortia.</title>
        <authorList>
            <person name="Nelson W.C."/>
            <person name="Romine M.F."/>
            <person name="Lindemann S.R."/>
        </authorList>
    </citation>
    <scope>NUCLEOTIDE SEQUENCE [LARGE SCALE GENOMIC DNA]</scope>
    <source>
        <strain evidence="2">HL-91</strain>
    </source>
</reference>
<evidence type="ECO:0000313" key="2">
    <source>
        <dbReference type="EMBL" id="KPP94221.1"/>
    </source>
</evidence>
<dbReference type="RefSeq" id="WP_072245958.1">
    <property type="nucleotide sequence ID" value="NZ_FBYC01000004.1"/>
</dbReference>
<dbReference type="EMBL" id="LJSG01000006">
    <property type="protein sequence ID" value="KPP94221.1"/>
    <property type="molecule type" value="Genomic_DNA"/>
</dbReference>
<accession>A0A0P7YYN2</accession>
<reference evidence="1 4" key="2">
    <citation type="submission" date="2016-01" db="EMBL/GenBank/DDBJ databases">
        <authorList>
            <person name="Varghese N."/>
        </authorList>
    </citation>
    <scope>NUCLEOTIDE SEQUENCE [LARGE SCALE GENOMIC DNA]</scope>
    <source>
        <strain evidence="1 4">HL-91</strain>
    </source>
</reference>
<keyword evidence="2" id="KW-0378">Hydrolase</keyword>
<dbReference type="EMBL" id="FBYC01000004">
    <property type="protein sequence ID" value="CUX81352.1"/>
    <property type="molecule type" value="Genomic_DNA"/>
</dbReference>
<comment type="caution">
    <text evidence="2">The sequence shown here is derived from an EMBL/GenBank/DDBJ whole genome shotgun (WGS) entry which is preliminary data.</text>
</comment>
<dbReference type="GO" id="GO:0004067">
    <property type="term" value="F:asparaginase activity"/>
    <property type="evidence" value="ECO:0007669"/>
    <property type="project" value="UniProtKB-EC"/>
</dbReference>
<dbReference type="EC" id="3.5.1.1" evidence="2"/>
<dbReference type="AlphaFoldDB" id="A0A0P7YYN2"/>
<protein>
    <submittedName>
        <fullName evidence="2">Asparaginase</fullName>
        <ecNumber evidence="2">3.5.1.1</ecNumber>
    </submittedName>
</protein>
<proteinExistence type="predicted"/>
<dbReference type="PATRIC" id="fig|1666912.4.peg.492"/>
<name>A0A0P7YYN2_9RHOB</name>
<sequence>MPKQDKATPAGIAKGAVPMVELWRGDRLESVHQGHAVVMRADGEIVESWGRPDVVIYPRSSCKMVQALPLVESGAAKGLAASQLALACASHQASAAHVQMVTRWLADLGLSDDGLRCGAAPPGDQAERDRLICTHAEPCQSHHECSGKHAGFLTLNRHLGGGSEYVDPDHPVQRSVRAAFEEVTGQTSPGYGIDGCSAPNFATELQGLGLAMARYATAKDTAGDSRNRAMAQLRDAMMAHPDMVAGHAKACTNLMRAANGRAAVKTGAEAVFVAMLPKQGLGIALKIADGGIRASEAAMTGLLQRYGAIDPADPVVAQYLGPLRNRRNLVVGDTRLAAGFA</sequence>
<evidence type="ECO:0000313" key="1">
    <source>
        <dbReference type="EMBL" id="CUX81352.1"/>
    </source>
</evidence>
<dbReference type="STRING" id="1666912.Ga0058931_1709"/>